<gene>
    <name evidence="2" type="ORF">GSUB_16220</name>
</gene>
<keyword evidence="3" id="KW-1185">Reference proteome</keyword>
<dbReference type="OrthoDB" id="9797061at2"/>
<dbReference type="SUPFAM" id="SSF52540">
    <property type="entry name" value="P-loop containing nucleoside triphosphate hydrolases"/>
    <property type="match status" value="1"/>
</dbReference>
<evidence type="ECO:0000259" key="1">
    <source>
        <dbReference type="Pfam" id="PF13401"/>
    </source>
</evidence>
<dbReference type="STRING" id="483547.GSUB_16220"/>
<protein>
    <submittedName>
        <fullName evidence="2">ATPase AAA</fullName>
    </submittedName>
</protein>
<dbReference type="Pfam" id="PF13401">
    <property type="entry name" value="AAA_22"/>
    <property type="match status" value="1"/>
</dbReference>
<proteinExistence type="predicted"/>
<dbReference type="InterPro" id="IPR052026">
    <property type="entry name" value="ExeA_AAA_ATPase_DNA-bind"/>
</dbReference>
<accession>A0A0B5FUD6</accession>
<organism evidence="2 3">
    <name type="scientific">Geoalkalibacter subterraneus</name>
    <dbReference type="NCBI Taxonomy" id="483547"/>
    <lineage>
        <taxon>Bacteria</taxon>
        <taxon>Pseudomonadati</taxon>
        <taxon>Thermodesulfobacteriota</taxon>
        <taxon>Desulfuromonadia</taxon>
        <taxon>Desulfuromonadales</taxon>
        <taxon>Geoalkalibacteraceae</taxon>
        <taxon>Geoalkalibacter</taxon>
    </lineage>
</organism>
<evidence type="ECO:0000313" key="2">
    <source>
        <dbReference type="EMBL" id="AJF07790.1"/>
    </source>
</evidence>
<dbReference type="GO" id="GO:0016887">
    <property type="term" value="F:ATP hydrolysis activity"/>
    <property type="evidence" value="ECO:0007669"/>
    <property type="project" value="InterPro"/>
</dbReference>
<dbReference type="PANTHER" id="PTHR35894:SF5">
    <property type="entry name" value="MU-LIKE PROPHAGE FLUMU DNA TRANSPOSITION PROTEIN B"/>
    <property type="match status" value="1"/>
</dbReference>
<dbReference type="InterPro" id="IPR027417">
    <property type="entry name" value="P-loop_NTPase"/>
</dbReference>
<name>A0A0B5FUD6_9BACT</name>
<dbReference type="InterPro" id="IPR049945">
    <property type="entry name" value="AAA_22"/>
</dbReference>
<dbReference type="Gene3D" id="3.40.50.300">
    <property type="entry name" value="P-loop containing nucleotide triphosphate hydrolases"/>
    <property type="match status" value="1"/>
</dbReference>
<reference evidence="2 3" key="1">
    <citation type="journal article" date="2015" name="Genome Announc.">
        <title>Genomes of Geoalkalibacter ferrihydriticus Z-0531T and Geoalkalibacter subterraneus Red1T, Two Haloalkaliphilic Metal-Reducing Deltaproteobacteria.</title>
        <authorList>
            <person name="Badalamenti J.P."/>
            <person name="Krajmalnik-Brown R."/>
            <person name="Torres C.I."/>
            <person name="Bond D.R."/>
        </authorList>
    </citation>
    <scope>NUCLEOTIDE SEQUENCE [LARGE SCALE GENOMIC DNA]</scope>
    <source>
        <strain evidence="2 3">Red1</strain>
    </source>
</reference>
<feature type="domain" description="ORC1/DEAH AAA+ ATPase" evidence="1">
    <location>
        <begin position="28"/>
        <end position="145"/>
    </location>
</feature>
<sequence length="247" mass="27723">MRHVMAMTKNMRRFLAAVDELMDRPMGTEGMGLLWGEPGEGKSTSIAYVVNAMDGIYARAMSSWTVTSMLGYLCRELGGQRMLRRADMVDFIVEQLAENKRPIFIDEADHLFDKPKKFEMAEALRDIYDISGCPIILCGMEDIARTVQAHGRFARRITQWVEFTGIDLDDARAVADELCEVGVADCLLAHLHSSARGNIGRMVIGLSKIERMGKASGIGRVTHEQWGDRELFYDQPIFTTRPTRNGG</sequence>
<evidence type="ECO:0000313" key="3">
    <source>
        <dbReference type="Proteomes" id="UP000035036"/>
    </source>
</evidence>
<dbReference type="Proteomes" id="UP000035036">
    <property type="component" value="Chromosome"/>
</dbReference>
<dbReference type="PANTHER" id="PTHR35894">
    <property type="entry name" value="GENERAL SECRETION PATHWAY PROTEIN A-RELATED"/>
    <property type="match status" value="1"/>
</dbReference>
<dbReference type="HOGENOM" id="CLU_099028_0_0_7"/>
<dbReference type="KEGG" id="gsb:GSUB_16220"/>
<dbReference type="AlphaFoldDB" id="A0A0B5FUD6"/>
<dbReference type="EMBL" id="CP010311">
    <property type="protein sequence ID" value="AJF07790.1"/>
    <property type="molecule type" value="Genomic_DNA"/>
</dbReference>